<dbReference type="Gene3D" id="3.40.640.10">
    <property type="entry name" value="Type I PLP-dependent aspartate aminotransferase-like (Major domain)"/>
    <property type="match status" value="1"/>
</dbReference>
<dbReference type="Proteomes" id="UP000267464">
    <property type="component" value="Unassembled WGS sequence"/>
</dbReference>
<dbReference type="PANTHER" id="PTHR11999:SF70">
    <property type="entry name" value="MIP05841P"/>
    <property type="match status" value="1"/>
</dbReference>
<dbReference type="InterPro" id="IPR010977">
    <property type="entry name" value="Aromatic_deC"/>
</dbReference>
<dbReference type="InterPro" id="IPR015422">
    <property type="entry name" value="PyrdxlP-dep_Trfase_small"/>
</dbReference>
<comment type="cofactor">
    <cofactor evidence="1 6 7">
        <name>pyridoxal 5'-phosphate</name>
        <dbReference type="ChEBI" id="CHEBI:597326"/>
    </cofactor>
</comment>
<keyword evidence="8" id="KW-0032">Aminotransferase</keyword>
<dbReference type="InterPro" id="IPR015421">
    <property type="entry name" value="PyrdxlP-dep_Trfase_major"/>
</dbReference>
<dbReference type="InterPro" id="IPR002129">
    <property type="entry name" value="PyrdxlP-dep_de-COase"/>
</dbReference>
<feature type="modified residue" description="N6-(pyridoxal phosphate)lysine" evidence="6">
    <location>
        <position position="308"/>
    </location>
</feature>
<keyword evidence="4 6" id="KW-0663">Pyridoxal phosphate</keyword>
<evidence type="ECO:0000313" key="9">
    <source>
        <dbReference type="Proteomes" id="UP000267464"/>
    </source>
</evidence>
<dbReference type="InterPro" id="IPR015424">
    <property type="entry name" value="PyrdxlP-dep_Trfase"/>
</dbReference>
<dbReference type="PRINTS" id="PR00800">
    <property type="entry name" value="YHDCRBOXLASE"/>
</dbReference>
<dbReference type="GO" id="GO:0030170">
    <property type="term" value="F:pyridoxal phosphate binding"/>
    <property type="evidence" value="ECO:0007669"/>
    <property type="project" value="InterPro"/>
</dbReference>
<dbReference type="GO" id="GO:0008483">
    <property type="term" value="F:transaminase activity"/>
    <property type="evidence" value="ECO:0007669"/>
    <property type="project" value="UniProtKB-KW"/>
</dbReference>
<comment type="caution">
    <text evidence="8">The sequence shown here is derived from an EMBL/GenBank/DDBJ whole genome shotgun (WGS) entry which is preliminary data.</text>
</comment>
<keyword evidence="5 7" id="KW-0456">Lyase</keyword>
<reference evidence="8 9" key="1">
    <citation type="submission" date="2018-08" db="EMBL/GenBank/DDBJ databases">
        <authorList>
            <person name="Khan S.A."/>
            <person name="Jeon C.O."/>
            <person name="Chun B.H."/>
            <person name="Jeong S.E."/>
        </authorList>
    </citation>
    <scope>NUCLEOTIDE SEQUENCE [LARGE SCALE GENOMIC DNA]</scope>
    <source>
        <strain evidence="8 9">S-16</strain>
    </source>
</reference>
<protein>
    <submittedName>
        <fullName evidence="8">Aminotransferase class I/II-fold pyridoxal phosphate-dependent enzyme</fullName>
    </submittedName>
</protein>
<comment type="similarity">
    <text evidence="2 7">Belongs to the group II decarboxylase family.</text>
</comment>
<dbReference type="AlphaFoldDB" id="A0A3N7K0D0"/>
<dbReference type="EMBL" id="QUSW01000001">
    <property type="protein sequence ID" value="RQP26469.1"/>
    <property type="molecule type" value="Genomic_DNA"/>
</dbReference>
<proteinExistence type="inferred from homology"/>
<dbReference type="PANTHER" id="PTHR11999">
    <property type="entry name" value="GROUP II PYRIDOXAL-5-PHOSPHATE DECARBOXYLASE"/>
    <property type="match status" value="1"/>
</dbReference>
<dbReference type="Pfam" id="PF00282">
    <property type="entry name" value="Pyridoxal_deC"/>
    <property type="match status" value="1"/>
</dbReference>
<evidence type="ECO:0000313" key="8">
    <source>
        <dbReference type="EMBL" id="RQP26469.1"/>
    </source>
</evidence>
<dbReference type="GO" id="GO:0016831">
    <property type="term" value="F:carboxy-lyase activity"/>
    <property type="evidence" value="ECO:0007669"/>
    <property type="project" value="UniProtKB-KW"/>
</dbReference>
<evidence type="ECO:0000256" key="6">
    <source>
        <dbReference type="PIRSR" id="PIRSR602129-50"/>
    </source>
</evidence>
<name>A0A3N7K0D0_9BURK</name>
<evidence type="ECO:0000256" key="4">
    <source>
        <dbReference type="ARBA" id="ARBA00022898"/>
    </source>
</evidence>
<dbReference type="Gene3D" id="3.90.1150.10">
    <property type="entry name" value="Aspartate Aminotransferase, domain 1"/>
    <property type="match status" value="1"/>
</dbReference>
<evidence type="ECO:0000256" key="5">
    <source>
        <dbReference type="ARBA" id="ARBA00023239"/>
    </source>
</evidence>
<dbReference type="GO" id="GO:0019752">
    <property type="term" value="P:carboxylic acid metabolic process"/>
    <property type="evidence" value="ECO:0007669"/>
    <property type="project" value="InterPro"/>
</dbReference>
<evidence type="ECO:0000256" key="1">
    <source>
        <dbReference type="ARBA" id="ARBA00001933"/>
    </source>
</evidence>
<keyword evidence="3" id="KW-0210">Decarboxylase</keyword>
<gene>
    <name evidence="8" type="ORF">DZC73_05535</name>
</gene>
<evidence type="ECO:0000256" key="2">
    <source>
        <dbReference type="ARBA" id="ARBA00009533"/>
    </source>
</evidence>
<dbReference type="SUPFAM" id="SSF53383">
    <property type="entry name" value="PLP-dependent transferases"/>
    <property type="match status" value="1"/>
</dbReference>
<evidence type="ECO:0000256" key="7">
    <source>
        <dbReference type="RuleBase" id="RU000382"/>
    </source>
</evidence>
<sequence>MIHRPQSQHPAASSEAGWPSRLLGDVTPQAFAKAVSRVGDSQQQKPMQRAVQVIDAAGAAALRNMGVPAKGRPLNDVLTQLLEDIHPWRAKMDHPRFFAFIPGPASPLSALGELATAMHNAHAGSWLQSSGASAIEMGLIEWLASRVGLPATAGGLFVSGGSMANLTALTVARDQKLAPHERSIAVAYVSEQTHSSVAKGLKIIGFLPDQIRRMPTDDAFAMDMAALACAMEQDRAAGLKPFVVIASAGTTNTGSVDPLRAIRALCDQHGLWMHVDGAYGASAALSPAHRGLLDGIGEADSLSWDAHKWLFQTYGCGMVLMRHREHLPQSFHTRPEYLRDAQTDADQVNHWDLGAELTRPARAMKLWLTLQVLGSQAMGDAIAHGCQLAQWAEDELRQHAGWDVVSPAQLAIVTFRMTQPGLSPEDTDALNRAISRRALEDGFAAVLTTQLKGRTVLRICAIHPDATELDMRETIRRLDAYGRESAMALTL</sequence>
<reference evidence="8 9" key="2">
    <citation type="submission" date="2018-12" db="EMBL/GenBank/DDBJ databases">
        <title>Rhizobacter gummiphilus sp. nov., a rubber-degrading bacterium isolated from the soil of a botanical garden in Japan.</title>
        <authorList>
            <person name="Shunsuke S.S."/>
        </authorList>
    </citation>
    <scope>NUCLEOTIDE SEQUENCE [LARGE SCALE GENOMIC DNA]</scope>
    <source>
        <strain evidence="8 9">S-16</strain>
    </source>
</reference>
<keyword evidence="8" id="KW-0808">Transferase</keyword>
<dbReference type="GO" id="GO:0006520">
    <property type="term" value="P:amino acid metabolic process"/>
    <property type="evidence" value="ECO:0007669"/>
    <property type="project" value="InterPro"/>
</dbReference>
<dbReference type="PROSITE" id="PS00392">
    <property type="entry name" value="DDC_GAD_HDC_YDC"/>
    <property type="match status" value="1"/>
</dbReference>
<accession>A0A3N7K0D0</accession>
<evidence type="ECO:0000256" key="3">
    <source>
        <dbReference type="ARBA" id="ARBA00022793"/>
    </source>
</evidence>
<organism evidence="8 9">
    <name type="scientific">Piscinibacter terrae</name>
    <dbReference type="NCBI Taxonomy" id="2496871"/>
    <lineage>
        <taxon>Bacteria</taxon>
        <taxon>Pseudomonadati</taxon>
        <taxon>Pseudomonadota</taxon>
        <taxon>Betaproteobacteria</taxon>
        <taxon>Burkholderiales</taxon>
        <taxon>Sphaerotilaceae</taxon>
        <taxon>Piscinibacter</taxon>
    </lineage>
</organism>
<keyword evidence="9" id="KW-1185">Reference proteome</keyword>
<dbReference type="InterPro" id="IPR021115">
    <property type="entry name" value="Pyridoxal-P_BS"/>
</dbReference>